<comment type="subcellular location">
    <subcellularLocation>
        <location evidence="1">Cell membrane</location>
        <topology evidence="1">Multi-pass membrane protein</topology>
    </subcellularLocation>
</comment>
<evidence type="ECO:0000313" key="7">
    <source>
        <dbReference type="EMBL" id="OIQ71582.1"/>
    </source>
</evidence>
<keyword evidence="5 6" id="KW-0472">Membrane</keyword>
<evidence type="ECO:0000256" key="4">
    <source>
        <dbReference type="ARBA" id="ARBA00022989"/>
    </source>
</evidence>
<proteinExistence type="predicted"/>
<feature type="transmembrane region" description="Helical" evidence="6">
    <location>
        <begin position="144"/>
        <end position="171"/>
    </location>
</feature>
<name>A0A1J5PJ90_9ZZZZ</name>
<feature type="transmembrane region" description="Helical" evidence="6">
    <location>
        <begin position="42"/>
        <end position="63"/>
    </location>
</feature>
<dbReference type="EMBL" id="MLJW01003663">
    <property type="protein sequence ID" value="OIQ71582.1"/>
    <property type="molecule type" value="Genomic_DNA"/>
</dbReference>
<dbReference type="GO" id="GO:0015171">
    <property type="term" value="F:amino acid transmembrane transporter activity"/>
    <property type="evidence" value="ECO:0007669"/>
    <property type="project" value="TreeGrafter"/>
</dbReference>
<comment type="caution">
    <text evidence="7">The sequence shown here is derived from an EMBL/GenBank/DDBJ whole genome shotgun (WGS) entry which is preliminary data.</text>
</comment>
<dbReference type="InterPro" id="IPR001123">
    <property type="entry name" value="LeuE-type"/>
</dbReference>
<keyword evidence="4 6" id="KW-1133">Transmembrane helix</keyword>
<gene>
    <name evidence="7" type="primary">rhtB_10</name>
    <name evidence="7" type="ORF">GALL_468000</name>
</gene>
<organism evidence="7">
    <name type="scientific">mine drainage metagenome</name>
    <dbReference type="NCBI Taxonomy" id="410659"/>
    <lineage>
        <taxon>unclassified sequences</taxon>
        <taxon>metagenomes</taxon>
        <taxon>ecological metagenomes</taxon>
    </lineage>
</organism>
<keyword evidence="3 6" id="KW-0812">Transmembrane</keyword>
<dbReference type="PANTHER" id="PTHR30086">
    <property type="entry name" value="ARGININE EXPORTER PROTEIN ARGO"/>
    <property type="match status" value="1"/>
</dbReference>
<dbReference type="PANTHER" id="PTHR30086:SF20">
    <property type="entry name" value="ARGININE EXPORTER PROTEIN ARGO-RELATED"/>
    <property type="match status" value="1"/>
</dbReference>
<dbReference type="AlphaFoldDB" id="A0A1J5PJ90"/>
<keyword evidence="2" id="KW-1003">Cell membrane</keyword>
<dbReference type="GO" id="GO:0005886">
    <property type="term" value="C:plasma membrane"/>
    <property type="evidence" value="ECO:0007669"/>
    <property type="project" value="UniProtKB-SubCell"/>
</dbReference>
<dbReference type="PIRSF" id="PIRSF006324">
    <property type="entry name" value="LeuE"/>
    <property type="match status" value="1"/>
</dbReference>
<evidence type="ECO:0000256" key="3">
    <source>
        <dbReference type="ARBA" id="ARBA00022692"/>
    </source>
</evidence>
<feature type="transmembrane region" description="Helical" evidence="6">
    <location>
        <begin position="183"/>
        <end position="201"/>
    </location>
</feature>
<evidence type="ECO:0000256" key="5">
    <source>
        <dbReference type="ARBA" id="ARBA00023136"/>
    </source>
</evidence>
<feature type="transmembrane region" description="Helical" evidence="6">
    <location>
        <begin position="75"/>
        <end position="93"/>
    </location>
</feature>
<accession>A0A1J5PJ90</accession>
<sequence>MSFPHDRLLTFIAGGLVLNFAPGADVIFATASGIRGGPKVGALAGLGVGFGACWHVTLAALGLSAMIAAWPEALVVIRYAGAAYLLVLAWKSWRANGTLPEGRGAGSRWAAVRRGFLSNALNPKPVLFILAFLPQFTDPHLGPIWQQVVLLGGIFAFTGTIVTMGYGILAGYVRHALGRRMEALNKVAAVMFGGLALRLIAD</sequence>
<dbReference type="Pfam" id="PF01810">
    <property type="entry name" value="LysE"/>
    <property type="match status" value="1"/>
</dbReference>
<reference evidence="7" key="1">
    <citation type="submission" date="2016-10" db="EMBL/GenBank/DDBJ databases">
        <title>Sequence of Gallionella enrichment culture.</title>
        <authorList>
            <person name="Poehlein A."/>
            <person name="Muehling M."/>
            <person name="Daniel R."/>
        </authorList>
    </citation>
    <scope>NUCLEOTIDE SEQUENCE</scope>
</reference>
<evidence type="ECO:0000256" key="6">
    <source>
        <dbReference type="SAM" id="Phobius"/>
    </source>
</evidence>
<evidence type="ECO:0000256" key="1">
    <source>
        <dbReference type="ARBA" id="ARBA00004651"/>
    </source>
</evidence>
<protein>
    <submittedName>
        <fullName evidence="7">Homoserine/homoserine lactone efflux protein</fullName>
    </submittedName>
</protein>
<evidence type="ECO:0000256" key="2">
    <source>
        <dbReference type="ARBA" id="ARBA00022475"/>
    </source>
</evidence>